<evidence type="ECO:0000313" key="2">
    <source>
        <dbReference type="Proteomes" id="UP001234343"/>
    </source>
</evidence>
<accession>A0ABT7SSA4</accession>
<reference evidence="1 2" key="1">
    <citation type="submission" date="2023-06" db="EMBL/GenBank/DDBJ databases">
        <title>Alteromonas sp. ASW11-36 isolated from intertidal sand.</title>
        <authorList>
            <person name="Li Y."/>
        </authorList>
    </citation>
    <scope>NUCLEOTIDE SEQUENCE [LARGE SCALE GENOMIC DNA]</scope>
    <source>
        <strain evidence="1 2">ASW11-36</strain>
    </source>
</reference>
<protein>
    <recommendedName>
        <fullName evidence="3">Anti-sigma factor</fullName>
    </recommendedName>
</protein>
<dbReference type="Proteomes" id="UP001234343">
    <property type="component" value="Unassembled WGS sequence"/>
</dbReference>
<keyword evidence="2" id="KW-1185">Reference proteome</keyword>
<proteinExistence type="predicted"/>
<name>A0ABT7SSA4_9ALTE</name>
<evidence type="ECO:0008006" key="3">
    <source>
        <dbReference type="Google" id="ProtNLM"/>
    </source>
</evidence>
<dbReference type="RefSeq" id="WP_289362972.1">
    <property type="nucleotide sequence ID" value="NZ_JAUCBP010000001.1"/>
</dbReference>
<gene>
    <name evidence="1" type="ORF">QTP81_00460</name>
</gene>
<dbReference type="EMBL" id="JAUCBP010000001">
    <property type="protein sequence ID" value="MDM7859073.1"/>
    <property type="molecule type" value="Genomic_DNA"/>
</dbReference>
<organism evidence="1 2">
    <name type="scientific">Alteromonas arenosi</name>
    <dbReference type="NCBI Taxonomy" id="3055817"/>
    <lineage>
        <taxon>Bacteria</taxon>
        <taxon>Pseudomonadati</taxon>
        <taxon>Pseudomonadota</taxon>
        <taxon>Gammaproteobacteria</taxon>
        <taxon>Alteromonadales</taxon>
        <taxon>Alteromonadaceae</taxon>
        <taxon>Alteromonas/Salinimonas group</taxon>
        <taxon>Alteromonas</taxon>
    </lineage>
</organism>
<evidence type="ECO:0000313" key="1">
    <source>
        <dbReference type="EMBL" id="MDM7859073.1"/>
    </source>
</evidence>
<sequence>MSNSEQKLRQTLTQLPREKMPERDLWQGIELGIERQEMKQNTEQKPVKTGVKPISLAASFAIVAIAGWLVTQQLTTAPIENNAPLTAQQLAEALSTQHQSQRDNLLVSLKDQPALTEDWQQQLAELDGAANAIKAALAQDPNNTALLKMLQNVYQQQMSLIERVHSPKWRQI</sequence>
<comment type="caution">
    <text evidence="1">The sequence shown here is derived from an EMBL/GenBank/DDBJ whole genome shotgun (WGS) entry which is preliminary data.</text>
</comment>